<dbReference type="OrthoDB" id="10583949at2759"/>
<protein>
    <submittedName>
        <fullName evidence="1">Syntaxin-71-like</fullName>
    </submittedName>
</protein>
<proteinExistence type="predicted"/>
<comment type="caution">
    <text evidence="1">The sequence shown here is derived from an EMBL/GenBank/DDBJ whole genome shotgun (WGS) entry which is preliminary data.</text>
</comment>
<organism evidence="1 2">
    <name type="scientific">Prunus yedoensis var. nudiflora</name>
    <dbReference type="NCBI Taxonomy" id="2094558"/>
    <lineage>
        <taxon>Eukaryota</taxon>
        <taxon>Viridiplantae</taxon>
        <taxon>Streptophyta</taxon>
        <taxon>Embryophyta</taxon>
        <taxon>Tracheophyta</taxon>
        <taxon>Spermatophyta</taxon>
        <taxon>Magnoliopsida</taxon>
        <taxon>eudicotyledons</taxon>
        <taxon>Gunneridae</taxon>
        <taxon>Pentapetalae</taxon>
        <taxon>rosids</taxon>
        <taxon>fabids</taxon>
        <taxon>Rosales</taxon>
        <taxon>Rosaceae</taxon>
        <taxon>Amygdaloideae</taxon>
        <taxon>Amygdaleae</taxon>
        <taxon>Prunus</taxon>
    </lineage>
</organism>
<dbReference type="EMBL" id="PJQY01000543">
    <property type="protein sequence ID" value="PQQ10124.1"/>
    <property type="molecule type" value="Genomic_DNA"/>
</dbReference>
<dbReference type="Proteomes" id="UP000250321">
    <property type="component" value="Unassembled WGS sequence"/>
</dbReference>
<dbReference type="AlphaFoldDB" id="A0A314YXY6"/>
<reference evidence="1 2" key="1">
    <citation type="submission" date="2018-02" db="EMBL/GenBank/DDBJ databases">
        <title>Draft genome of wild Prunus yedoensis var. nudiflora.</title>
        <authorList>
            <person name="Baek S."/>
            <person name="Kim J.-H."/>
            <person name="Choi K."/>
            <person name="Kim G.-B."/>
            <person name="Cho A."/>
            <person name="Jang H."/>
            <person name="Shin C.-H."/>
            <person name="Yu H.-J."/>
            <person name="Mun J.-H."/>
        </authorList>
    </citation>
    <scope>NUCLEOTIDE SEQUENCE [LARGE SCALE GENOMIC DNA]</scope>
    <source>
        <strain evidence="2">cv. Jeju island</strain>
        <tissue evidence="1">Leaf</tissue>
    </source>
</reference>
<gene>
    <name evidence="1" type="ORF">Pyn_31408</name>
</gene>
<name>A0A314YXY6_PRUYE</name>
<evidence type="ECO:0000313" key="1">
    <source>
        <dbReference type="EMBL" id="PQQ10124.1"/>
    </source>
</evidence>
<sequence>MEAEIASKEKNRAYAVVLNAEIRRTKARLLEEVPKLQNAEIRRTKARLLEEVPKLQRLAVKAQ</sequence>
<dbReference type="STRING" id="2094558.A0A314YXY6"/>
<keyword evidence="2" id="KW-1185">Reference proteome</keyword>
<accession>A0A314YXY6</accession>
<evidence type="ECO:0000313" key="2">
    <source>
        <dbReference type="Proteomes" id="UP000250321"/>
    </source>
</evidence>